<accession>A0AAE0F2T2</accession>
<dbReference type="EMBL" id="LGRX02026982">
    <property type="protein sequence ID" value="KAK3249981.1"/>
    <property type="molecule type" value="Genomic_DNA"/>
</dbReference>
<evidence type="ECO:0000313" key="1">
    <source>
        <dbReference type="EMBL" id="KAK3249981.1"/>
    </source>
</evidence>
<organism evidence="1 2">
    <name type="scientific">Cymbomonas tetramitiformis</name>
    <dbReference type="NCBI Taxonomy" id="36881"/>
    <lineage>
        <taxon>Eukaryota</taxon>
        <taxon>Viridiplantae</taxon>
        <taxon>Chlorophyta</taxon>
        <taxon>Pyramimonadophyceae</taxon>
        <taxon>Pyramimonadales</taxon>
        <taxon>Pyramimonadaceae</taxon>
        <taxon>Cymbomonas</taxon>
    </lineage>
</organism>
<protein>
    <submittedName>
        <fullName evidence="1">Uncharacterized protein</fullName>
    </submittedName>
</protein>
<reference evidence="1 2" key="1">
    <citation type="journal article" date="2015" name="Genome Biol. Evol.">
        <title>Comparative Genomics of a Bacterivorous Green Alga Reveals Evolutionary Causalities and Consequences of Phago-Mixotrophic Mode of Nutrition.</title>
        <authorList>
            <person name="Burns J.A."/>
            <person name="Paasch A."/>
            <person name="Narechania A."/>
            <person name="Kim E."/>
        </authorList>
    </citation>
    <scope>NUCLEOTIDE SEQUENCE [LARGE SCALE GENOMIC DNA]</scope>
    <source>
        <strain evidence="1 2">PLY_AMNH</strain>
    </source>
</reference>
<comment type="caution">
    <text evidence="1">The sequence shown here is derived from an EMBL/GenBank/DDBJ whole genome shotgun (WGS) entry which is preliminary data.</text>
</comment>
<name>A0AAE0F2T2_9CHLO</name>
<dbReference type="AlphaFoldDB" id="A0AAE0F2T2"/>
<gene>
    <name evidence="1" type="ORF">CYMTET_40622</name>
</gene>
<evidence type="ECO:0000313" key="2">
    <source>
        <dbReference type="Proteomes" id="UP001190700"/>
    </source>
</evidence>
<dbReference type="Proteomes" id="UP001190700">
    <property type="component" value="Unassembled WGS sequence"/>
</dbReference>
<keyword evidence="2" id="KW-1185">Reference proteome</keyword>
<sequence>MSSERRKYLACVKAKNLAIPDMLPYMGELPYESANADSAMANADTTMANADSTMANADTAMASAEASGQDFEEETLIEDEDMPQHVYEEVFLQSGEEGGESAGVRGARAERAARNRGVNAAEIFMEAVPAGSMPRLNPRHRSNARPAPLTAPLTAYEIEREQNIERNRQVLAARMAAFRAVAFGGAEATPSSAKNSALPPSSSDAPTPISDTVNLVRAFTEPARSGSTATQRPREIPLPTIVAQDTARLQGNAAAAAFGPGRTCLIAPWLFESLCVYMKADFVPGKQLSIEVGKCVLDVMPSEDCNEERWRLVVIAMHEIEEEVDGVRLGTGKYAFVSTRTQRIMINDTWL</sequence>
<proteinExistence type="predicted"/>